<comment type="caution">
    <text evidence="1">The sequence shown here is derived from an EMBL/GenBank/DDBJ whole genome shotgun (WGS) entry which is preliminary data.</text>
</comment>
<dbReference type="PANTHER" id="PTHR34153:SF2">
    <property type="entry name" value="SI:CH211-262H13.3-RELATED"/>
    <property type="match status" value="1"/>
</dbReference>
<accession>A0A8T2M497</accession>
<proteinExistence type="predicted"/>
<gene>
    <name evidence="1" type="ORF">AMEX_G5776</name>
</gene>
<dbReference type="AlphaFoldDB" id="A0A8T2M497"/>
<protein>
    <submittedName>
        <fullName evidence="1">Uncharacterized protein</fullName>
    </submittedName>
</protein>
<name>A0A8T2M497_ASTMX</name>
<dbReference type="PANTHER" id="PTHR34153">
    <property type="entry name" value="SI:CH211-262H13.3-RELATED-RELATED"/>
    <property type="match status" value="1"/>
</dbReference>
<dbReference type="EMBL" id="JAICCE010000004">
    <property type="protein sequence ID" value="KAG9277994.1"/>
    <property type="molecule type" value="Genomic_DNA"/>
</dbReference>
<evidence type="ECO:0000313" key="1">
    <source>
        <dbReference type="EMBL" id="KAG9277994.1"/>
    </source>
</evidence>
<reference evidence="1 2" key="1">
    <citation type="submission" date="2021-07" db="EMBL/GenBank/DDBJ databases">
        <authorList>
            <person name="Imarazene B."/>
            <person name="Zahm M."/>
            <person name="Klopp C."/>
            <person name="Cabau C."/>
            <person name="Beille S."/>
            <person name="Jouanno E."/>
            <person name="Castinel A."/>
            <person name="Lluch J."/>
            <person name="Gil L."/>
            <person name="Kuchtly C."/>
            <person name="Lopez Roques C."/>
            <person name="Donnadieu C."/>
            <person name="Parrinello H."/>
            <person name="Journot L."/>
            <person name="Du K."/>
            <person name="Schartl M."/>
            <person name="Retaux S."/>
            <person name="Guiguen Y."/>
        </authorList>
    </citation>
    <scope>NUCLEOTIDE SEQUENCE [LARGE SCALE GENOMIC DNA]</scope>
    <source>
        <strain evidence="1">Pach_M1</strain>
        <tissue evidence="1">Testis</tissue>
    </source>
</reference>
<organism evidence="1 2">
    <name type="scientific">Astyanax mexicanus</name>
    <name type="common">Blind cave fish</name>
    <name type="synonym">Astyanax fasciatus mexicanus</name>
    <dbReference type="NCBI Taxonomy" id="7994"/>
    <lineage>
        <taxon>Eukaryota</taxon>
        <taxon>Metazoa</taxon>
        <taxon>Chordata</taxon>
        <taxon>Craniata</taxon>
        <taxon>Vertebrata</taxon>
        <taxon>Euteleostomi</taxon>
        <taxon>Actinopterygii</taxon>
        <taxon>Neopterygii</taxon>
        <taxon>Teleostei</taxon>
        <taxon>Ostariophysi</taxon>
        <taxon>Characiformes</taxon>
        <taxon>Characoidei</taxon>
        <taxon>Acestrorhamphidae</taxon>
        <taxon>Acestrorhamphinae</taxon>
        <taxon>Astyanax</taxon>
    </lineage>
</organism>
<dbReference type="Proteomes" id="UP000752171">
    <property type="component" value="Unassembled WGS sequence"/>
</dbReference>
<evidence type="ECO:0000313" key="2">
    <source>
        <dbReference type="Proteomes" id="UP000752171"/>
    </source>
</evidence>
<sequence length="84" mass="9423">MSKLSLGGGANIEKNIMENYLAVSLNWCGRGEKKGIGHSRIKELVISSAMRNPQLSNPSEADAEKAIRDWFRLAPHRLHRGRPR</sequence>